<organism evidence="2 3">
    <name type="scientific">Dibothriocephalus latus</name>
    <name type="common">Fish tapeworm</name>
    <name type="synonym">Diphyllobothrium latum</name>
    <dbReference type="NCBI Taxonomy" id="60516"/>
    <lineage>
        <taxon>Eukaryota</taxon>
        <taxon>Metazoa</taxon>
        <taxon>Spiralia</taxon>
        <taxon>Lophotrochozoa</taxon>
        <taxon>Platyhelminthes</taxon>
        <taxon>Cestoda</taxon>
        <taxon>Eucestoda</taxon>
        <taxon>Diphyllobothriidea</taxon>
        <taxon>Diphyllobothriidae</taxon>
        <taxon>Dibothriocephalus</taxon>
    </lineage>
</organism>
<accession>A0A3P6PNJ6</accession>
<feature type="non-terminal residue" evidence="2">
    <location>
        <position position="227"/>
    </location>
</feature>
<evidence type="ECO:0000313" key="3">
    <source>
        <dbReference type="Proteomes" id="UP000281553"/>
    </source>
</evidence>
<evidence type="ECO:0000313" key="2">
    <source>
        <dbReference type="EMBL" id="VDK31193.1"/>
    </source>
</evidence>
<feature type="compositionally biased region" description="Basic residues" evidence="1">
    <location>
        <begin position="119"/>
        <end position="128"/>
    </location>
</feature>
<proteinExistence type="predicted"/>
<feature type="compositionally biased region" description="Polar residues" evidence="1">
    <location>
        <begin position="132"/>
        <end position="149"/>
    </location>
</feature>
<feature type="compositionally biased region" description="Basic and acidic residues" evidence="1">
    <location>
        <begin position="190"/>
        <end position="200"/>
    </location>
</feature>
<dbReference type="EMBL" id="UYRU01001121">
    <property type="protein sequence ID" value="VDK31193.1"/>
    <property type="molecule type" value="Genomic_DNA"/>
</dbReference>
<sequence length="227" mass="24829">MPGFLQQKDAAFRQSRMTSFAKACADLSNNLKHLCLPNKITVPHQTVMQHSSAMSGPLSVVFTSFSEHDLSSAAALGAVKELEYENEDELGSLYCEAADSAYTNHTFASEPLLPMNRTRASRSRKTPKTRNDISPSKENPSSASKQLHQPTAEKALKASTVAKPAAVVAAAPSEKMQPHEKPFLSPQKSSRAEPGRENGRKTIHISLRMSELRSRYMNSCRQGTAAE</sequence>
<feature type="compositionally biased region" description="Low complexity" evidence="1">
    <location>
        <begin position="157"/>
        <end position="173"/>
    </location>
</feature>
<dbReference type="Proteomes" id="UP000281553">
    <property type="component" value="Unassembled WGS sequence"/>
</dbReference>
<name>A0A3P6PNJ6_DIBLA</name>
<gene>
    <name evidence="2" type="ORF">DILT_LOCUS296</name>
</gene>
<feature type="region of interest" description="Disordered" evidence="1">
    <location>
        <begin position="108"/>
        <end position="203"/>
    </location>
</feature>
<evidence type="ECO:0000256" key="1">
    <source>
        <dbReference type="SAM" id="MobiDB-lite"/>
    </source>
</evidence>
<protein>
    <submittedName>
        <fullName evidence="2">Uncharacterized protein</fullName>
    </submittedName>
</protein>
<keyword evidence="3" id="KW-1185">Reference proteome</keyword>
<reference evidence="2 3" key="1">
    <citation type="submission" date="2018-11" db="EMBL/GenBank/DDBJ databases">
        <authorList>
            <consortium name="Pathogen Informatics"/>
        </authorList>
    </citation>
    <scope>NUCLEOTIDE SEQUENCE [LARGE SCALE GENOMIC DNA]</scope>
</reference>
<dbReference type="AlphaFoldDB" id="A0A3P6PNJ6"/>